<keyword evidence="4" id="KW-1185">Reference proteome</keyword>
<dbReference type="PANTHER" id="PTHR39142:SF1">
    <property type="entry name" value="AEL197CP"/>
    <property type="match status" value="1"/>
</dbReference>
<dbReference type="EMBL" id="ML977316">
    <property type="protein sequence ID" value="KAF2118972.1"/>
    <property type="molecule type" value="Genomic_DNA"/>
</dbReference>
<evidence type="ECO:0000256" key="1">
    <source>
        <dbReference type="SAM" id="MobiDB-lite"/>
    </source>
</evidence>
<feature type="transmembrane region" description="Helical" evidence="2">
    <location>
        <begin position="653"/>
        <end position="671"/>
    </location>
</feature>
<feature type="region of interest" description="Disordered" evidence="1">
    <location>
        <begin position="71"/>
        <end position="93"/>
    </location>
</feature>
<dbReference type="OrthoDB" id="5405745at2759"/>
<gene>
    <name evidence="3" type="ORF">BDV96DRAFT_487454</name>
</gene>
<feature type="transmembrane region" description="Helical" evidence="2">
    <location>
        <begin position="12"/>
        <end position="30"/>
    </location>
</feature>
<keyword evidence="2" id="KW-1133">Transmembrane helix</keyword>
<proteinExistence type="predicted"/>
<evidence type="ECO:0000256" key="2">
    <source>
        <dbReference type="SAM" id="Phobius"/>
    </source>
</evidence>
<accession>A0A6A5ZHL7</accession>
<dbReference type="GO" id="GO:0005262">
    <property type="term" value="F:calcium channel activity"/>
    <property type="evidence" value="ECO:0007669"/>
    <property type="project" value="InterPro"/>
</dbReference>
<keyword evidence="2" id="KW-0812">Transmembrane</keyword>
<feature type="region of interest" description="Disordered" evidence="1">
    <location>
        <begin position="145"/>
        <end position="174"/>
    </location>
</feature>
<keyword evidence="2" id="KW-0472">Membrane</keyword>
<dbReference type="Proteomes" id="UP000799770">
    <property type="component" value="Unassembled WGS sequence"/>
</dbReference>
<reference evidence="3" key="1">
    <citation type="journal article" date="2020" name="Stud. Mycol.">
        <title>101 Dothideomycetes genomes: a test case for predicting lifestyles and emergence of pathogens.</title>
        <authorList>
            <person name="Haridas S."/>
            <person name="Albert R."/>
            <person name="Binder M."/>
            <person name="Bloem J."/>
            <person name="Labutti K."/>
            <person name="Salamov A."/>
            <person name="Andreopoulos B."/>
            <person name="Baker S."/>
            <person name="Barry K."/>
            <person name="Bills G."/>
            <person name="Bluhm B."/>
            <person name="Cannon C."/>
            <person name="Castanera R."/>
            <person name="Culley D."/>
            <person name="Daum C."/>
            <person name="Ezra D."/>
            <person name="Gonzalez J."/>
            <person name="Henrissat B."/>
            <person name="Kuo A."/>
            <person name="Liang C."/>
            <person name="Lipzen A."/>
            <person name="Lutzoni F."/>
            <person name="Magnuson J."/>
            <person name="Mondo S."/>
            <person name="Nolan M."/>
            <person name="Ohm R."/>
            <person name="Pangilinan J."/>
            <person name="Park H.-J."/>
            <person name="Ramirez L."/>
            <person name="Alfaro M."/>
            <person name="Sun H."/>
            <person name="Tritt A."/>
            <person name="Yoshinaga Y."/>
            <person name="Zwiers L.-H."/>
            <person name="Turgeon B."/>
            <person name="Goodwin S."/>
            <person name="Spatafora J."/>
            <person name="Crous P."/>
            <person name="Grigoriev I."/>
        </authorList>
    </citation>
    <scope>NUCLEOTIDE SEQUENCE</scope>
    <source>
        <strain evidence="3">CBS 627.86</strain>
    </source>
</reference>
<dbReference type="AlphaFoldDB" id="A0A6A5ZHL7"/>
<dbReference type="Pfam" id="PF12929">
    <property type="entry name" value="Mid1"/>
    <property type="match status" value="1"/>
</dbReference>
<evidence type="ECO:0000313" key="3">
    <source>
        <dbReference type="EMBL" id="KAF2118972.1"/>
    </source>
</evidence>
<dbReference type="PANTHER" id="PTHR39142">
    <property type="entry name" value="MID1P"/>
    <property type="match status" value="1"/>
</dbReference>
<organism evidence="3 4">
    <name type="scientific">Lophiotrema nucula</name>
    <dbReference type="NCBI Taxonomy" id="690887"/>
    <lineage>
        <taxon>Eukaryota</taxon>
        <taxon>Fungi</taxon>
        <taxon>Dikarya</taxon>
        <taxon>Ascomycota</taxon>
        <taxon>Pezizomycotina</taxon>
        <taxon>Dothideomycetes</taxon>
        <taxon>Pleosporomycetidae</taxon>
        <taxon>Pleosporales</taxon>
        <taxon>Lophiotremataceae</taxon>
        <taxon>Lophiotrema</taxon>
    </lineage>
</organism>
<feature type="compositionally biased region" description="Basic and acidic residues" evidence="1">
    <location>
        <begin position="79"/>
        <end position="91"/>
    </location>
</feature>
<evidence type="ECO:0000313" key="4">
    <source>
        <dbReference type="Proteomes" id="UP000799770"/>
    </source>
</evidence>
<name>A0A6A5ZHL7_9PLEO</name>
<dbReference type="InterPro" id="IPR024338">
    <property type="entry name" value="MID1/Yam8"/>
</dbReference>
<protein>
    <submittedName>
        <fullName evidence="3">Stretch-activated Ca2+-permeable channel component-domain-containing protein</fullName>
    </submittedName>
</protein>
<dbReference type="GO" id="GO:0098703">
    <property type="term" value="P:calcium ion import across plasma membrane"/>
    <property type="evidence" value="ECO:0007669"/>
    <property type="project" value="InterPro"/>
</dbReference>
<sequence length="672" mass="73819">MQLPKLTPLQSRLLASAIATCALILIWISFQPRYFVYAVEVPLGDPAEASPHDETITLPGDDVRILDAEDGLGDTHFGSGEREKTEARSEGTLEGGYAPDFAYFDRSLIGRATDGVDDLANGKMMSSDVDPGSTHYFRLPAPKRRRTIEVDSERASNASSTRTEEEEELRKRQQNPGATIYISVATCLQPEPNKTTGIVNDLPEQLTLYVSQSSKNTKPGPNAKNDLATDPISLQNGFANYTLQASSDIFLGVSAPNLTADWKGKYSFQVAASSDADYHGYSTLDNFLFMVDADSESALFITKDLTTGNTSNDTNSKWMETPSPFTLFTFTQTMWEWFGVEALSQSYCGLQAMYNATKGNATVEASMTDRYTGGTRLPKGQLHAERLNASQNYLGVLAFPGNASLDGLELPDNITIPRGGLVMKQFGFNTTDVDDSCQVIFGLGFCSDTAYAVPSSSKFKTNTTGLAQLYDQQAQQYFTNFSNSLDQVACDTTGTAQYSLARTCTDCRNDYKTWLCSVIMPRCRSWKETGDELIPRNINAQFSDGSIPFPSNMSLEFNQTMRQRFAYNQSRNPMIDQEIQPGPYKELLPCETLCFDIVRSCPAQLGFSCPNNHAMKLTYGKMPDDPNSRDLTCNKPGAVLNLSTLRGAAGRSGVSGSLMFVVATLIGFILWL</sequence>